<comment type="similarity">
    <text evidence="1">Belongs to the FAD-binding monooxygenase family.</text>
</comment>
<evidence type="ECO:0000256" key="1">
    <source>
        <dbReference type="ARBA" id="ARBA00010139"/>
    </source>
</evidence>
<evidence type="ECO:0000313" key="7">
    <source>
        <dbReference type="Proteomes" id="UP000738349"/>
    </source>
</evidence>
<keyword evidence="7" id="KW-1185">Reference proteome</keyword>
<keyword evidence="5" id="KW-0472">Membrane</keyword>
<comment type="caution">
    <text evidence="6">The sequence shown here is derived from an EMBL/GenBank/DDBJ whole genome shotgun (WGS) entry which is preliminary data.</text>
</comment>
<dbReference type="AlphaFoldDB" id="A0A9P9IZQ1"/>
<dbReference type="InterPro" id="IPR051209">
    <property type="entry name" value="FAD-bind_Monooxygenase_sf"/>
</dbReference>
<organism evidence="6 7">
    <name type="scientific">Dactylonectria macrodidyma</name>
    <dbReference type="NCBI Taxonomy" id="307937"/>
    <lineage>
        <taxon>Eukaryota</taxon>
        <taxon>Fungi</taxon>
        <taxon>Dikarya</taxon>
        <taxon>Ascomycota</taxon>
        <taxon>Pezizomycotina</taxon>
        <taxon>Sordariomycetes</taxon>
        <taxon>Hypocreomycetidae</taxon>
        <taxon>Hypocreales</taxon>
        <taxon>Nectriaceae</taxon>
        <taxon>Dactylonectria</taxon>
    </lineage>
</organism>
<dbReference type="EMBL" id="JAGMUV010000010">
    <property type="protein sequence ID" value="KAH7141879.1"/>
    <property type="molecule type" value="Genomic_DNA"/>
</dbReference>
<dbReference type="Proteomes" id="UP000738349">
    <property type="component" value="Unassembled WGS sequence"/>
</dbReference>
<dbReference type="Pfam" id="PF13450">
    <property type="entry name" value="NAD_binding_8"/>
    <property type="match status" value="1"/>
</dbReference>
<dbReference type="SUPFAM" id="SSF51905">
    <property type="entry name" value="FAD/NAD(P)-binding domain"/>
    <property type="match status" value="2"/>
</dbReference>
<dbReference type="GO" id="GO:0050660">
    <property type="term" value="F:flavin adenine dinucleotide binding"/>
    <property type="evidence" value="ECO:0007669"/>
    <property type="project" value="InterPro"/>
</dbReference>
<name>A0A9P9IZQ1_9HYPO</name>
<evidence type="ECO:0000256" key="5">
    <source>
        <dbReference type="SAM" id="Phobius"/>
    </source>
</evidence>
<keyword evidence="5" id="KW-1133">Transmembrane helix</keyword>
<evidence type="ECO:0008006" key="8">
    <source>
        <dbReference type="Google" id="ProtNLM"/>
    </source>
</evidence>
<keyword evidence="3" id="KW-0274">FAD</keyword>
<proteinExistence type="inferred from homology"/>
<dbReference type="OrthoDB" id="74360at2759"/>
<gene>
    <name evidence="6" type="ORF">EDB81DRAFT_899265</name>
</gene>
<feature type="transmembrane region" description="Helical" evidence="5">
    <location>
        <begin position="132"/>
        <end position="149"/>
    </location>
</feature>
<evidence type="ECO:0000256" key="3">
    <source>
        <dbReference type="ARBA" id="ARBA00022827"/>
    </source>
</evidence>
<protein>
    <recommendedName>
        <fullName evidence="8">Monooxygenase</fullName>
    </recommendedName>
</protein>
<sequence>MTRSETPTVIILGAGPSGIATAHKLKWDLGFDNFIIYEKLPGPGGTWQANRYPGCGCDIPSHLYSFSFNLNPNWSQDLVGQKEILQYMNDTVDKFALREHMCFETECLGATWNNDTTKWEVRLRDVKTERTFVAYGTVLISAVGAISFPKRVNFPGMDKFEGKIMHTAEWDLDYDYRGKRMAVIGNGCSAAQVIPSVIRDVAFLKQYARGAQWYHERPNTTFSWAKMWAFKHIPLYNRWFRFRLFAMCDSLAGLYVAGEDAAKSRKAVEEQAKEYIYGHTPSKYHGFIAPTFPLGCKRRIWDPGYLDSLSETNMELVPEGIREFDQTGIVSSNGTKDEFDVIITATGFEVTNFLVPMDIVGSRGKNLREQWQDSRGAQAYYGCFVHDFPNFAMLFGPNTFPGHNSALFAIETSIEFLSKAMLAPIVDHKLCVIDVRHAAEERFTNRTRAKLDQSVYESGCSNWFVNKHGKNVTSWPGYAIEYYKETFFPRHGDFNSSPGSSLWPFFMIWRWMRTVRGYQKALGLAALFGLLRGRGRSLFRLGSGGM</sequence>
<keyword evidence="4" id="KW-0560">Oxidoreductase</keyword>
<dbReference type="PANTHER" id="PTHR42877">
    <property type="entry name" value="L-ORNITHINE N(5)-MONOOXYGENASE-RELATED"/>
    <property type="match status" value="1"/>
</dbReference>
<evidence type="ECO:0000313" key="6">
    <source>
        <dbReference type="EMBL" id="KAH7141879.1"/>
    </source>
</evidence>
<dbReference type="PANTHER" id="PTHR42877:SF4">
    <property type="entry name" value="FAD_NAD(P)-BINDING DOMAIN-CONTAINING PROTEIN-RELATED"/>
    <property type="match status" value="1"/>
</dbReference>
<dbReference type="GO" id="GO:0004499">
    <property type="term" value="F:N,N-dimethylaniline monooxygenase activity"/>
    <property type="evidence" value="ECO:0007669"/>
    <property type="project" value="InterPro"/>
</dbReference>
<evidence type="ECO:0000256" key="4">
    <source>
        <dbReference type="ARBA" id="ARBA00023002"/>
    </source>
</evidence>
<dbReference type="GO" id="GO:0050661">
    <property type="term" value="F:NADP binding"/>
    <property type="evidence" value="ECO:0007669"/>
    <property type="project" value="InterPro"/>
</dbReference>
<evidence type="ECO:0000256" key="2">
    <source>
        <dbReference type="ARBA" id="ARBA00022630"/>
    </source>
</evidence>
<dbReference type="Pfam" id="PF00743">
    <property type="entry name" value="FMO-like"/>
    <property type="match status" value="1"/>
</dbReference>
<dbReference type="Gene3D" id="3.50.50.60">
    <property type="entry name" value="FAD/NAD(P)-binding domain"/>
    <property type="match status" value="2"/>
</dbReference>
<keyword evidence="2" id="KW-0285">Flavoprotein</keyword>
<dbReference type="InterPro" id="IPR020946">
    <property type="entry name" value="Flavin_mOase-like"/>
</dbReference>
<reference evidence="6" key="1">
    <citation type="journal article" date="2021" name="Nat. Commun.">
        <title>Genetic determinants of endophytism in the Arabidopsis root mycobiome.</title>
        <authorList>
            <person name="Mesny F."/>
            <person name="Miyauchi S."/>
            <person name="Thiergart T."/>
            <person name="Pickel B."/>
            <person name="Atanasova L."/>
            <person name="Karlsson M."/>
            <person name="Huettel B."/>
            <person name="Barry K.W."/>
            <person name="Haridas S."/>
            <person name="Chen C."/>
            <person name="Bauer D."/>
            <person name="Andreopoulos W."/>
            <person name="Pangilinan J."/>
            <person name="LaButti K."/>
            <person name="Riley R."/>
            <person name="Lipzen A."/>
            <person name="Clum A."/>
            <person name="Drula E."/>
            <person name="Henrissat B."/>
            <person name="Kohler A."/>
            <person name="Grigoriev I.V."/>
            <person name="Martin F.M."/>
            <person name="Hacquard S."/>
        </authorList>
    </citation>
    <scope>NUCLEOTIDE SEQUENCE</scope>
    <source>
        <strain evidence="6">MPI-CAGE-AT-0147</strain>
    </source>
</reference>
<dbReference type="InterPro" id="IPR036188">
    <property type="entry name" value="FAD/NAD-bd_sf"/>
</dbReference>
<keyword evidence="5" id="KW-0812">Transmembrane</keyword>
<accession>A0A9P9IZQ1</accession>